<dbReference type="Proteomes" id="UP000183223">
    <property type="component" value="Unassembled WGS sequence"/>
</dbReference>
<gene>
    <name evidence="1" type="ORF">SAMN02982990_03550</name>
</gene>
<dbReference type="EMBL" id="FMWJ01000020">
    <property type="protein sequence ID" value="SCZ70643.1"/>
    <property type="molecule type" value="Genomic_DNA"/>
</dbReference>
<evidence type="ECO:0000313" key="2">
    <source>
        <dbReference type="Proteomes" id="UP000183223"/>
    </source>
</evidence>
<protein>
    <submittedName>
        <fullName evidence="1">Uncharacterized protein</fullName>
    </submittedName>
</protein>
<name>A0A1G5R994_PHOLU</name>
<sequence>MINENREMVGKNLTLLKTQKYKDTKVSTTDPESGFMHWDNKLKGCFYLDPQTMDNNQYGIIVGICATLRHMYNAYPLFRTAILFSLNANSVIQ</sequence>
<reference evidence="2" key="1">
    <citation type="submission" date="2016-10" db="EMBL/GenBank/DDBJ databases">
        <authorList>
            <person name="Varghese N."/>
            <person name="Submissions S."/>
        </authorList>
    </citation>
    <scope>NUCLEOTIDE SEQUENCE [LARGE SCALE GENOMIC DNA]</scope>
    <source>
        <strain evidence="2">ATCC 29999</strain>
    </source>
</reference>
<keyword evidence="2" id="KW-1185">Reference proteome</keyword>
<accession>A0A1G5R994</accession>
<organism evidence="1 2">
    <name type="scientific">Photorhabdus luminescens</name>
    <name type="common">Xenorhabdus luminescens</name>
    <dbReference type="NCBI Taxonomy" id="29488"/>
    <lineage>
        <taxon>Bacteria</taxon>
        <taxon>Pseudomonadati</taxon>
        <taxon>Pseudomonadota</taxon>
        <taxon>Gammaproteobacteria</taxon>
        <taxon>Enterobacterales</taxon>
        <taxon>Morganellaceae</taxon>
        <taxon>Photorhabdus</taxon>
    </lineage>
</organism>
<dbReference type="AlphaFoldDB" id="A0A1G5R994"/>
<proteinExistence type="predicted"/>
<evidence type="ECO:0000313" key="1">
    <source>
        <dbReference type="EMBL" id="SCZ70643.1"/>
    </source>
</evidence>